<protein>
    <recommendedName>
        <fullName evidence="2">FAD dependent oxidoreductase domain-containing protein</fullName>
    </recommendedName>
</protein>
<dbReference type="GeneID" id="98175223"/>
<dbReference type="PANTHER" id="PTHR13847:SF150">
    <property type="entry name" value="OXIDOREDUCTASE TDA3-RELATED"/>
    <property type="match status" value="1"/>
</dbReference>
<sequence>MDAEARRNIVIVGGGIIGCTTAYYLTRHPKFNPALHTITLLEATSLASGASGKAGGLLALWAYPTCLVPLSYRLHKELAAEHNGAERWGYRRLGCGSLGAVVRAGDIKAVTQKTATPPREKDDGANGHLPIHSIAKDEETDKDWEKLPKQDTKAARLLKDSPLPPDLDWIDGSLIQHYEEMGTPGATETAQVHPFQFTTAMADLAREKGVDIRLRARVTKINDTKVDGVQSVEYEDRETGEIRWIDSVTDVVVAAGPWTGKIIPRTRIEGLRAHSVVFEADVSPYAVFTDIQLPTDYVPNHRANKGQRRRHKGNVDPEIYARPNREVYACGEPDTSTPLPTTSDLVQTDLSQCDDLIAYISTISPQLAAAPIKAKQACYLPRHMRFGEERGPLIGPTTVKGLWVAAGHTCWGIQNGPGTGYLMAGMIFDGIDAPGVEKDGVGKLDPRRFKV</sequence>
<dbReference type="PROSITE" id="PS51257">
    <property type="entry name" value="PROKAR_LIPOPROTEIN"/>
    <property type="match status" value="1"/>
</dbReference>
<evidence type="ECO:0000256" key="1">
    <source>
        <dbReference type="SAM" id="MobiDB-lite"/>
    </source>
</evidence>
<dbReference type="RefSeq" id="XP_070916001.1">
    <property type="nucleotide sequence ID" value="XM_071059900.1"/>
</dbReference>
<feature type="compositionally biased region" description="Basic and acidic residues" evidence="1">
    <location>
        <begin position="134"/>
        <end position="144"/>
    </location>
</feature>
<dbReference type="InterPro" id="IPR036188">
    <property type="entry name" value="FAD/NAD-bd_sf"/>
</dbReference>
<dbReference type="Gene3D" id="3.50.50.60">
    <property type="entry name" value="FAD/NAD(P)-binding domain"/>
    <property type="match status" value="2"/>
</dbReference>
<accession>A0ABQ0G916</accession>
<evidence type="ECO:0000313" key="4">
    <source>
        <dbReference type="Proteomes" id="UP001628179"/>
    </source>
</evidence>
<keyword evidence="4" id="KW-1185">Reference proteome</keyword>
<evidence type="ECO:0000313" key="3">
    <source>
        <dbReference type="EMBL" id="GAB1314270.1"/>
    </source>
</evidence>
<dbReference type="Pfam" id="PF01266">
    <property type="entry name" value="DAO"/>
    <property type="match status" value="1"/>
</dbReference>
<gene>
    <name evidence="3" type="ORF">MFIFM68171_04480</name>
</gene>
<evidence type="ECO:0000259" key="2">
    <source>
        <dbReference type="Pfam" id="PF01266"/>
    </source>
</evidence>
<comment type="caution">
    <text evidence="3">The sequence shown here is derived from an EMBL/GenBank/DDBJ whole genome shotgun (WGS) entry which is preliminary data.</text>
</comment>
<name>A0ABQ0G916_9PEZI</name>
<proteinExistence type="predicted"/>
<organism evidence="3 4">
    <name type="scientific">Madurella fahalii</name>
    <dbReference type="NCBI Taxonomy" id="1157608"/>
    <lineage>
        <taxon>Eukaryota</taxon>
        <taxon>Fungi</taxon>
        <taxon>Dikarya</taxon>
        <taxon>Ascomycota</taxon>
        <taxon>Pezizomycotina</taxon>
        <taxon>Sordariomycetes</taxon>
        <taxon>Sordariomycetidae</taxon>
        <taxon>Sordariales</taxon>
        <taxon>Sordariales incertae sedis</taxon>
        <taxon>Madurella</taxon>
    </lineage>
</organism>
<dbReference type="InterPro" id="IPR006076">
    <property type="entry name" value="FAD-dep_OxRdtase"/>
</dbReference>
<dbReference type="EMBL" id="BAAFSV010000002">
    <property type="protein sequence ID" value="GAB1314270.1"/>
    <property type="molecule type" value="Genomic_DNA"/>
</dbReference>
<dbReference type="PANTHER" id="PTHR13847">
    <property type="entry name" value="SARCOSINE DEHYDROGENASE-RELATED"/>
    <property type="match status" value="1"/>
</dbReference>
<feature type="domain" description="FAD dependent oxidoreductase" evidence="2">
    <location>
        <begin position="9"/>
        <end position="424"/>
    </location>
</feature>
<dbReference type="Gene3D" id="3.30.9.10">
    <property type="entry name" value="D-Amino Acid Oxidase, subunit A, domain 2"/>
    <property type="match status" value="1"/>
</dbReference>
<dbReference type="Proteomes" id="UP001628179">
    <property type="component" value="Unassembled WGS sequence"/>
</dbReference>
<feature type="region of interest" description="Disordered" evidence="1">
    <location>
        <begin position="109"/>
        <end position="144"/>
    </location>
</feature>
<dbReference type="SUPFAM" id="SSF51905">
    <property type="entry name" value="FAD/NAD(P)-binding domain"/>
    <property type="match status" value="1"/>
</dbReference>
<reference evidence="3 4" key="1">
    <citation type="submission" date="2024-09" db="EMBL/GenBank/DDBJ databases">
        <title>Itraconazole resistance in Madurella fahalii resulting from another homologue of gene encoding cytochrome P450 14-alpha sterol demethylase (CYP51).</title>
        <authorList>
            <person name="Yoshioka I."/>
            <person name="Fahal A.H."/>
            <person name="Kaneko S."/>
            <person name="Yaguchi T."/>
        </authorList>
    </citation>
    <scope>NUCLEOTIDE SEQUENCE [LARGE SCALE GENOMIC DNA]</scope>
    <source>
        <strain evidence="3 4">IFM 68171</strain>
    </source>
</reference>